<reference evidence="2" key="2">
    <citation type="submission" date="2015-01" db="EMBL/GenBank/DDBJ databases">
        <title>Evolutionary Origins and Diversification of the Mycorrhizal Mutualists.</title>
        <authorList>
            <consortium name="DOE Joint Genome Institute"/>
            <consortium name="Mycorrhizal Genomics Consortium"/>
            <person name="Kohler A."/>
            <person name="Kuo A."/>
            <person name="Nagy L.G."/>
            <person name="Floudas D."/>
            <person name="Copeland A."/>
            <person name="Barry K.W."/>
            <person name="Cichocki N."/>
            <person name="Veneault-Fourrey C."/>
            <person name="LaButti K."/>
            <person name="Lindquist E.A."/>
            <person name="Lipzen A."/>
            <person name="Lundell T."/>
            <person name="Morin E."/>
            <person name="Murat C."/>
            <person name="Riley R."/>
            <person name="Ohm R."/>
            <person name="Sun H."/>
            <person name="Tunlid A."/>
            <person name="Henrissat B."/>
            <person name="Grigoriev I.V."/>
            <person name="Hibbett D.S."/>
            <person name="Martin F."/>
        </authorList>
    </citation>
    <scope>NUCLEOTIDE SEQUENCE [LARGE SCALE GENOMIC DNA]</scope>
    <source>
        <strain evidence="2">F 1598</strain>
    </source>
</reference>
<gene>
    <name evidence="1" type="ORF">PILCRDRAFT_8798</name>
</gene>
<organism evidence="1 2">
    <name type="scientific">Piloderma croceum (strain F 1598)</name>
    <dbReference type="NCBI Taxonomy" id="765440"/>
    <lineage>
        <taxon>Eukaryota</taxon>
        <taxon>Fungi</taxon>
        <taxon>Dikarya</taxon>
        <taxon>Basidiomycota</taxon>
        <taxon>Agaricomycotina</taxon>
        <taxon>Agaricomycetes</taxon>
        <taxon>Agaricomycetidae</taxon>
        <taxon>Atheliales</taxon>
        <taxon>Atheliaceae</taxon>
        <taxon>Piloderma</taxon>
    </lineage>
</organism>
<dbReference type="AlphaFoldDB" id="A0A0C3F9V5"/>
<evidence type="ECO:0000313" key="2">
    <source>
        <dbReference type="Proteomes" id="UP000054166"/>
    </source>
</evidence>
<accession>A0A0C3F9V5</accession>
<evidence type="ECO:0000313" key="1">
    <source>
        <dbReference type="EMBL" id="KIM81445.1"/>
    </source>
</evidence>
<dbReference type="Proteomes" id="UP000054166">
    <property type="component" value="Unassembled WGS sequence"/>
</dbReference>
<name>A0A0C3F9V5_PILCF</name>
<protein>
    <submittedName>
        <fullName evidence="1">Uncharacterized protein</fullName>
    </submittedName>
</protein>
<reference evidence="1 2" key="1">
    <citation type="submission" date="2014-04" db="EMBL/GenBank/DDBJ databases">
        <authorList>
            <consortium name="DOE Joint Genome Institute"/>
            <person name="Kuo A."/>
            <person name="Tarkka M."/>
            <person name="Buscot F."/>
            <person name="Kohler A."/>
            <person name="Nagy L.G."/>
            <person name="Floudas D."/>
            <person name="Copeland A."/>
            <person name="Barry K.W."/>
            <person name="Cichocki N."/>
            <person name="Veneault-Fourrey C."/>
            <person name="LaButti K."/>
            <person name="Lindquist E.A."/>
            <person name="Lipzen A."/>
            <person name="Lundell T."/>
            <person name="Morin E."/>
            <person name="Murat C."/>
            <person name="Sun H."/>
            <person name="Tunlid A."/>
            <person name="Henrissat B."/>
            <person name="Grigoriev I.V."/>
            <person name="Hibbett D.S."/>
            <person name="Martin F."/>
            <person name="Nordberg H.P."/>
            <person name="Cantor M.N."/>
            <person name="Hua S.X."/>
        </authorList>
    </citation>
    <scope>NUCLEOTIDE SEQUENCE [LARGE SCALE GENOMIC DNA]</scope>
    <source>
        <strain evidence="1 2">F 1598</strain>
    </source>
</reference>
<dbReference type="EMBL" id="KN832999">
    <property type="protein sequence ID" value="KIM81445.1"/>
    <property type="molecule type" value="Genomic_DNA"/>
</dbReference>
<proteinExistence type="predicted"/>
<keyword evidence="2" id="KW-1185">Reference proteome</keyword>
<dbReference type="InParanoid" id="A0A0C3F9V5"/>
<dbReference type="HOGENOM" id="CLU_091085_0_0_1"/>
<sequence length="202" mass="23383">MSLTNKFNKLTIEPETQMPEQNTDINMEVAGTPAPSQKKMAGQKPSTEVYDTELLEFVKEYYESAREKERLRVLSLDDEYLFDRMLAMGKDHIDRQIGQGLVGVMKGPDRILSDLDDPTVYLEMYYKHGEWALREGYSSFIKEAMEDLERKMGEDAWNELSREEQMDAVLEQSEEDVQEQRGWGVVTTISGMQHYNELHRGG</sequence>